<feature type="coiled-coil region" evidence="1">
    <location>
        <begin position="776"/>
        <end position="824"/>
    </location>
</feature>
<dbReference type="AlphaFoldDB" id="A0A2Z4MSB9"/>
<dbReference type="Gene3D" id="3.90.70.120">
    <property type="match status" value="1"/>
</dbReference>
<accession>A0A2Z4MSB9</accession>
<dbReference type="RefSeq" id="WP_048035419.1">
    <property type="nucleotide sequence ID" value="NZ_CP030117.1"/>
</dbReference>
<evidence type="ECO:0000313" key="3">
    <source>
        <dbReference type="EMBL" id="AWX59019.1"/>
    </source>
</evidence>
<keyword evidence="1" id="KW-0175">Coiled coil</keyword>
<evidence type="ECO:0000313" key="4">
    <source>
        <dbReference type="Proteomes" id="UP000036061"/>
    </source>
</evidence>
<dbReference type="Proteomes" id="UP000036061">
    <property type="component" value="Chromosome"/>
</dbReference>
<dbReference type="InterPro" id="IPR038765">
    <property type="entry name" value="Papain-like_cys_pep_sf"/>
</dbReference>
<proteinExistence type="predicted"/>
<organism evidence="3 4">
    <name type="scientific">Brevibacillus brevis</name>
    <name type="common">Bacillus brevis</name>
    <dbReference type="NCBI Taxonomy" id="1393"/>
    <lineage>
        <taxon>Bacteria</taxon>
        <taxon>Bacillati</taxon>
        <taxon>Bacillota</taxon>
        <taxon>Bacilli</taxon>
        <taxon>Bacillales</taxon>
        <taxon>Paenibacillaceae</taxon>
        <taxon>Brevibacillus</taxon>
    </lineage>
</organism>
<evidence type="ECO:0000256" key="2">
    <source>
        <dbReference type="SAM" id="MobiDB-lite"/>
    </source>
</evidence>
<name>A0A2Z4MSB9_BREBE</name>
<reference evidence="3 4" key="1">
    <citation type="journal article" date="2015" name="Genome Announc.">
        <title>Draft Genome Sequence of Brevibacillus brevis DZQ7, a Plant Growth-Promoting Rhizobacterium with Broad-Spectrum Antimicrobial Activity.</title>
        <authorList>
            <person name="Hou Q."/>
            <person name="Wang C."/>
            <person name="Hou X."/>
            <person name="Xia Z."/>
            <person name="Ye J."/>
            <person name="Liu K."/>
            <person name="Liu H."/>
            <person name="Wang J."/>
            <person name="Guo H."/>
            <person name="Yu X."/>
            <person name="Yang Y."/>
            <person name="Du B."/>
            <person name="Ding Y."/>
        </authorList>
    </citation>
    <scope>NUCLEOTIDE SEQUENCE [LARGE SCALE GENOMIC DNA]</scope>
    <source>
        <strain evidence="3 4">DZQ7</strain>
    </source>
</reference>
<dbReference type="SUPFAM" id="SSF54001">
    <property type="entry name" value="Cysteine proteinases"/>
    <property type="match status" value="1"/>
</dbReference>
<feature type="region of interest" description="Disordered" evidence="2">
    <location>
        <begin position="63"/>
        <end position="123"/>
    </location>
</feature>
<protein>
    <submittedName>
        <fullName evidence="3">Uncharacterized protein</fullName>
    </submittedName>
</protein>
<feature type="compositionally biased region" description="Basic and acidic residues" evidence="2">
    <location>
        <begin position="77"/>
        <end position="91"/>
    </location>
</feature>
<evidence type="ECO:0000256" key="1">
    <source>
        <dbReference type="SAM" id="Coils"/>
    </source>
</evidence>
<gene>
    <name evidence="3" type="ORF">AB432_029970</name>
</gene>
<sequence length="1060" mass="122091">MFTRQSTPVNNQHPHANHHEEIGKINASSIMPLLSKQSRSSQRSILQLQSVYGNQAVLQLMRESKEKGSGEKRKHTDTKSSDSKKMEEKSGQSKKKVKQNEQEDDIGLENQNSTESIDDSNEEAANITTGKLQSVGMSGAEDEEKIHFDEFIQEILLLNEYIHTLINGGLNKEELQWYLKNASELRTFILTTLNGSSKLKDAKNYRNYQGMYGIIDDYNPMLLKASFVLMQAEQTLEAMKDDDISPPLDEPHDKEMSEKAKAGQTIIKIWKKHHAYANIRKGAKWKSAKLKDELAAYRRKTLIKMKALRAYDDLVETFNSFTWMDYTVVEPYLEHELGIPNPRSRGFDIDTKEKWKEYELLLRDALSKVSNDPDDIAEQLEKYAGKKKKHYLYPHDPYFTHPKKKDKDKANPIKLLSERNILKLHEQLIDNAQRYFEANPEDLESYFNRGVGCLMADEKELFLAVYGLPFTVKHATPNFHPIANDGSLDSFAEYSKKNPNWKSEFSTPGNVEKLGNHGFVFFRIDVGDEKIETRYGGTQISGDMSLIEYDGWVSMFDQLKPLSSKTMISYYDHEGALIRQAEIPRKDNTNQYKQIYKYGYIPQTGKKPKTTFSKTNLKAKGSERHEDLDRETNFMDYVFYGPEIREGIALSLIHELRYFERSGYRDHLLEAFHNKTGEERVHFLKELIGKTFRPEGKYPVALRFNEHPISDMRVLNPDGDKRWNADGTANAPVMQQIKIIQRKKFLEEAMPLARKNTAAYARHIQMSKNKLKEAEKAQKKSDIETYRSRVSDYEQKWKIKHALWKQYEKDLKEVNEQIEQLKKSGSPYVAADKPFVHVTGEMDKELQLEDEFLFERKSVPEEKEVAMDLEVQPPVRVEGTRNQFKRVGESSACSAHSLMAITTIMREGRMLSTKEIDQVLNSGAELYKETIRGSEGMLHKGSYLNPYEAHHVQIRDQIEIAFLENRTLKATEFATFFENILSNSDAPKIGYAIVIGSYTIAVVKINHSFIVFDSHGYGNIDNAFNVSFTDQKNLLAFLTRMVTKRTKGDISISAFQYVGE</sequence>
<dbReference type="EMBL" id="CP030117">
    <property type="protein sequence ID" value="AWX59019.1"/>
    <property type="molecule type" value="Genomic_DNA"/>
</dbReference>